<protein>
    <submittedName>
        <fullName evidence="2">Uncharacterized protein</fullName>
    </submittedName>
</protein>
<gene>
    <name evidence="2" type="ORF">IAC47_04945</name>
</gene>
<proteinExistence type="predicted"/>
<reference evidence="2" key="1">
    <citation type="journal article" date="2021" name="PeerJ">
        <title>Extensive microbial diversity within the chicken gut microbiome revealed by metagenomics and culture.</title>
        <authorList>
            <person name="Gilroy R."/>
            <person name="Ravi A."/>
            <person name="Getino M."/>
            <person name="Pursley I."/>
            <person name="Horton D.L."/>
            <person name="Alikhan N.F."/>
            <person name="Baker D."/>
            <person name="Gharbi K."/>
            <person name="Hall N."/>
            <person name="Watson M."/>
            <person name="Adriaenssens E.M."/>
            <person name="Foster-Nyarko E."/>
            <person name="Jarju S."/>
            <person name="Secka A."/>
            <person name="Antonio M."/>
            <person name="Oren A."/>
            <person name="Chaudhuri R.R."/>
            <person name="La Ragione R."/>
            <person name="Hildebrand F."/>
            <person name="Pallen M.J."/>
        </authorList>
    </citation>
    <scope>NUCLEOTIDE SEQUENCE</scope>
    <source>
        <strain evidence="2">Gambia16-930</strain>
    </source>
</reference>
<dbReference type="EMBL" id="DXGG01000158">
    <property type="protein sequence ID" value="HIW87605.1"/>
    <property type="molecule type" value="Genomic_DNA"/>
</dbReference>
<keyword evidence="1" id="KW-0175">Coiled coil</keyword>
<name>A0A9D1RHM5_9BACT</name>
<dbReference type="AlphaFoldDB" id="A0A9D1RHM5"/>
<comment type="caution">
    <text evidence="2">The sequence shown here is derived from an EMBL/GenBank/DDBJ whole genome shotgun (WGS) entry which is preliminary data.</text>
</comment>
<reference evidence="2" key="2">
    <citation type="submission" date="2021-04" db="EMBL/GenBank/DDBJ databases">
        <authorList>
            <person name="Gilroy R."/>
        </authorList>
    </citation>
    <scope>NUCLEOTIDE SEQUENCE</scope>
    <source>
        <strain evidence="2">Gambia16-930</strain>
    </source>
</reference>
<feature type="coiled-coil region" evidence="1">
    <location>
        <begin position="69"/>
        <end position="125"/>
    </location>
</feature>
<dbReference type="Proteomes" id="UP000824267">
    <property type="component" value="Unassembled WGS sequence"/>
</dbReference>
<organism evidence="2 3">
    <name type="scientific">Candidatus Onthomorpha intestinigallinarum</name>
    <dbReference type="NCBI Taxonomy" id="2840880"/>
    <lineage>
        <taxon>Bacteria</taxon>
        <taxon>Pseudomonadati</taxon>
        <taxon>Bacteroidota</taxon>
        <taxon>Bacteroidia</taxon>
        <taxon>Bacteroidales</taxon>
        <taxon>Candidatus Onthomorpha</taxon>
    </lineage>
</organism>
<sequence>MKRVLLAVILVAFCISCSRSPEDKANKLIEEDLKKVLYVPESYDPVETKVDSAFTPFDDPVFVDKTMQLLDLATSIEEYDNNIKEAKSSMSLWDNMGSAFSRNEYQEAKDEYDENTQNRTEAISKAKKLGEELKKMMDKERMFIGYKVQHRYRADNNAGNTLFGEKIYLFDKNMNQIVASYNYEEYKTYQSVCKQIVGEN</sequence>
<evidence type="ECO:0000256" key="1">
    <source>
        <dbReference type="SAM" id="Coils"/>
    </source>
</evidence>
<evidence type="ECO:0000313" key="2">
    <source>
        <dbReference type="EMBL" id="HIW87605.1"/>
    </source>
</evidence>
<accession>A0A9D1RHM5</accession>
<evidence type="ECO:0000313" key="3">
    <source>
        <dbReference type="Proteomes" id="UP000824267"/>
    </source>
</evidence>